<gene>
    <name evidence="2" type="ORF">FPW1038_01601</name>
</gene>
<protein>
    <submittedName>
        <fullName evidence="2">IS5 family transposase ISOt6</fullName>
    </submittedName>
</protein>
<proteinExistence type="predicted"/>
<evidence type="ECO:0000259" key="1">
    <source>
        <dbReference type="Pfam" id="PF13613"/>
    </source>
</evidence>
<dbReference type="Proteomes" id="UP000244889">
    <property type="component" value="Unassembled WGS sequence"/>
</dbReference>
<dbReference type="AlphaFoldDB" id="A0A2R8F1B7"/>
<dbReference type="Pfam" id="PF13613">
    <property type="entry name" value="HTH_Tnp_4"/>
    <property type="match status" value="1"/>
</dbReference>
<dbReference type="InterPro" id="IPR027805">
    <property type="entry name" value="Transposase_HTH_dom"/>
</dbReference>
<name>A0A2R8F1B7_ORITS</name>
<accession>A0A2R8F1B7</accession>
<evidence type="ECO:0000313" key="3">
    <source>
        <dbReference type="Proteomes" id="UP000244889"/>
    </source>
</evidence>
<reference evidence="3" key="1">
    <citation type="submission" date="2018-03" db="EMBL/GenBank/DDBJ databases">
        <authorList>
            <person name="Batty M. E."/>
            <person name="Batty M E."/>
        </authorList>
    </citation>
    <scope>NUCLEOTIDE SEQUENCE [LARGE SCALE GENOMIC DNA]</scope>
</reference>
<dbReference type="RefSeq" id="WP_374956312.1">
    <property type="nucleotide sequence ID" value="NZ_OOHR01000009.1"/>
</dbReference>
<evidence type="ECO:0000313" key="2">
    <source>
        <dbReference type="EMBL" id="SPM45048.1"/>
    </source>
</evidence>
<organism evidence="2 3">
    <name type="scientific">Orientia tsutsugamushi</name>
    <name type="common">Rickettsia tsutsugamushi</name>
    <dbReference type="NCBI Taxonomy" id="784"/>
    <lineage>
        <taxon>Bacteria</taxon>
        <taxon>Pseudomonadati</taxon>
        <taxon>Pseudomonadota</taxon>
        <taxon>Alphaproteobacteria</taxon>
        <taxon>Rickettsiales</taxon>
        <taxon>Rickettsiaceae</taxon>
        <taxon>Rickettsieae</taxon>
        <taxon>Orientia</taxon>
    </lineage>
</organism>
<feature type="domain" description="Transposase Helix-turn-helix" evidence="1">
    <location>
        <begin position="20"/>
        <end position="69"/>
    </location>
</feature>
<dbReference type="EMBL" id="OOHR01000009">
    <property type="protein sequence ID" value="SPM45048.1"/>
    <property type="molecule type" value="Genomic_DNA"/>
</dbReference>
<sequence length="175" mass="20584">MVDILRKADCLKKSKGGRKNKLNLEEQLLMALEYLREYCTYFHIGQNYGISESSAYKAVKLVEDTLVKHQNFALPGRKALMKSDMNYEVVLIDATESPIERPKKTKILLFRKEKKAYTKNSNSFRQENTQSKDYLRNPKFLSILRLKGLLIQDIKVYKKFTIILNYQRKKARKIL</sequence>